<feature type="domain" description="DNA ligase D 3'-phosphoesterase" evidence="1">
    <location>
        <begin position="9"/>
        <end position="106"/>
    </location>
</feature>
<dbReference type="EMBL" id="CAQK01000090">
    <property type="protein sequence ID" value="CCQ49200.1"/>
    <property type="molecule type" value="Genomic_DNA"/>
</dbReference>
<organism evidence="2 3">
    <name type="scientific">Crocosphaera watsonii WH 8502</name>
    <dbReference type="NCBI Taxonomy" id="423474"/>
    <lineage>
        <taxon>Bacteria</taxon>
        <taxon>Bacillati</taxon>
        <taxon>Cyanobacteriota</taxon>
        <taxon>Cyanophyceae</taxon>
        <taxon>Oscillatoriophycideae</taxon>
        <taxon>Chroococcales</taxon>
        <taxon>Aphanothecaceae</taxon>
        <taxon>Crocosphaera</taxon>
    </lineage>
</organism>
<dbReference type="AlphaFoldDB" id="T2IAF1"/>
<reference evidence="2 3" key="2">
    <citation type="submission" date="2013-09" db="EMBL/GenBank/DDBJ databases">
        <title>Whole genome comparison of six Crocosphaera watsonii strains with differing phenotypes.</title>
        <authorList>
            <person name="Bench S.R."/>
            <person name="Heller P."/>
            <person name="Frank I."/>
            <person name="Arciniega M."/>
            <person name="Shilova I.N."/>
            <person name="Zehr J.P."/>
        </authorList>
    </citation>
    <scope>NUCLEOTIDE SEQUENCE [LARGE SCALE GENOMIC DNA]</scope>
    <source>
        <strain evidence="2 3">WH 8502</strain>
    </source>
</reference>
<dbReference type="Pfam" id="PF13298">
    <property type="entry name" value="LigD_N"/>
    <property type="match status" value="1"/>
</dbReference>
<dbReference type="Proteomes" id="UP000018348">
    <property type="component" value="Unassembled WGS sequence"/>
</dbReference>
<protein>
    <recommendedName>
        <fullName evidence="1">DNA ligase D 3'-phosphoesterase domain-containing protein</fullName>
    </recommendedName>
</protein>
<dbReference type="RefSeq" id="WP_021829297.1">
    <property type="nucleotide sequence ID" value="NZ_CAQK01000090.1"/>
</dbReference>
<comment type="caution">
    <text evidence="2">The sequence shown here is derived from an EMBL/GenBank/DDBJ whole genome shotgun (WGS) entry which is preliminary data.</text>
</comment>
<sequence length="127" mass="15161">MLKQFVFHHHTGYGQPHYDLMLEHDKTLATWQLTIPLPEIQDEQAIIVQKIQDHRLIYLSYEGTISKGRGQIKRLDFGSDESLIKEMSHWEFILYGQHSTAYYKLTKIEGDNNYWSLIKFQQSKRYN</sequence>
<gene>
    <name evidence="2" type="ORF">CWATWH8502_2923</name>
</gene>
<evidence type="ECO:0000259" key="1">
    <source>
        <dbReference type="Pfam" id="PF13298"/>
    </source>
</evidence>
<dbReference type="InterPro" id="IPR014144">
    <property type="entry name" value="LigD_PE_domain"/>
</dbReference>
<evidence type="ECO:0000313" key="3">
    <source>
        <dbReference type="Proteomes" id="UP000018348"/>
    </source>
</evidence>
<proteinExistence type="predicted"/>
<name>T2IAF1_CROWT</name>
<reference evidence="2 3" key="1">
    <citation type="submission" date="2013-01" db="EMBL/GenBank/DDBJ databases">
        <authorList>
            <person name="Bench S."/>
        </authorList>
    </citation>
    <scope>NUCLEOTIDE SEQUENCE [LARGE SCALE GENOMIC DNA]</scope>
    <source>
        <strain evidence="2 3">WH 8502</strain>
    </source>
</reference>
<evidence type="ECO:0000313" key="2">
    <source>
        <dbReference type="EMBL" id="CCQ49200.1"/>
    </source>
</evidence>
<accession>T2IAF1</accession>